<name>A0AAP0L143_9MAGN</name>
<keyword evidence="1" id="KW-0479">Metal-binding</keyword>
<accession>A0AAP0L143</accession>
<dbReference type="InterPro" id="IPR036893">
    <property type="entry name" value="SBP_sf"/>
</dbReference>
<dbReference type="SUPFAM" id="SSF103612">
    <property type="entry name" value="SBT domain"/>
    <property type="match status" value="1"/>
</dbReference>
<keyword evidence="2 4" id="KW-0863">Zinc-finger</keyword>
<keyword evidence="6" id="KW-0812">Transmembrane</keyword>
<dbReference type="AlphaFoldDB" id="A0AAP0L143"/>
<dbReference type="PANTHER" id="PTHR31251">
    <property type="entry name" value="SQUAMOSA PROMOTER-BINDING-LIKE PROTEIN 4"/>
    <property type="match status" value="1"/>
</dbReference>
<feature type="compositionally biased region" description="Polar residues" evidence="5">
    <location>
        <begin position="272"/>
        <end position="281"/>
    </location>
</feature>
<evidence type="ECO:0000313" key="9">
    <source>
        <dbReference type="Proteomes" id="UP001420932"/>
    </source>
</evidence>
<dbReference type="Pfam" id="PF26102">
    <property type="entry name" value="Ig_SPL7"/>
    <property type="match status" value="1"/>
</dbReference>
<proteinExistence type="predicted"/>
<comment type="caution">
    <text evidence="8">The sequence shown here is derived from an EMBL/GenBank/DDBJ whole genome shotgun (WGS) entry which is preliminary data.</text>
</comment>
<dbReference type="GO" id="GO:0008270">
    <property type="term" value="F:zinc ion binding"/>
    <property type="evidence" value="ECO:0007669"/>
    <property type="project" value="UniProtKB-KW"/>
</dbReference>
<dbReference type="GO" id="GO:0003677">
    <property type="term" value="F:DNA binding"/>
    <property type="evidence" value="ECO:0007669"/>
    <property type="project" value="InterPro"/>
</dbReference>
<feature type="compositionally biased region" description="Basic residues" evidence="5">
    <location>
        <begin position="206"/>
        <end position="218"/>
    </location>
</feature>
<dbReference type="Pfam" id="PF03110">
    <property type="entry name" value="SBP"/>
    <property type="match status" value="1"/>
</dbReference>
<organism evidence="8 9">
    <name type="scientific">Stephania yunnanensis</name>
    <dbReference type="NCBI Taxonomy" id="152371"/>
    <lineage>
        <taxon>Eukaryota</taxon>
        <taxon>Viridiplantae</taxon>
        <taxon>Streptophyta</taxon>
        <taxon>Embryophyta</taxon>
        <taxon>Tracheophyta</taxon>
        <taxon>Spermatophyta</taxon>
        <taxon>Magnoliopsida</taxon>
        <taxon>Ranunculales</taxon>
        <taxon>Menispermaceae</taxon>
        <taxon>Menispermoideae</taxon>
        <taxon>Cissampelideae</taxon>
        <taxon>Stephania</taxon>
    </lineage>
</organism>
<protein>
    <recommendedName>
        <fullName evidence="7">SBP-type domain-containing protein</fullName>
    </recommendedName>
</protein>
<dbReference type="PROSITE" id="PS51141">
    <property type="entry name" value="ZF_SBP"/>
    <property type="match status" value="1"/>
</dbReference>
<gene>
    <name evidence="8" type="ORF">Syun_007760</name>
</gene>
<reference evidence="8 9" key="1">
    <citation type="submission" date="2024-01" db="EMBL/GenBank/DDBJ databases">
        <title>Genome assemblies of Stephania.</title>
        <authorList>
            <person name="Yang L."/>
        </authorList>
    </citation>
    <scope>NUCLEOTIDE SEQUENCE [LARGE SCALE GENOMIC DNA]</scope>
    <source>
        <strain evidence="8">YNDBR</strain>
        <tissue evidence="8">Leaf</tissue>
    </source>
</reference>
<keyword evidence="3" id="KW-0862">Zinc</keyword>
<feature type="transmembrane region" description="Helical" evidence="6">
    <location>
        <begin position="780"/>
        <end position="798"/>
    </location>
</feature>
<feature type="region of interest" description="Disordered" evidence="5">
    <location>
        <begin position="206"/>
        <end position="225"/>
    </location>
</feature>
<evidence type="ECO:0000259" key="7">
    <source>
        <dbReference type="PROSITE" id="PS51141"/>
    </source>
</evidence>
<keyword evidence="6" id="KW-1133">Transmembrane helix</keyword>
<evidence type="ECO:0000256" key="5">
    <source>
        <dbReference type="SAM" id="MobiDB-lite"/>
    </source>
</evidence>
<dbReference type="PANTHER" id="PTHR31251:SF108">
    <property type="entry name" value="SQUAMOSA PROMOTER-BINDING-LIKE PROTEIN 7"/>
    <property type="match status" value="1"/>
</dbReference>
<evidence type="ECO:0000256" key="4">
    <source>
        <dbReference type="PROSITE-ProRule" id="PRU00470"/>
    </source>
</evidence>
<keyword evidence="9" id="KW-1185">Reference proteome</keyword>
<dbReference type="EMBL" id="JBBNAF010000003">
    <property type="protein sequence ID" value="KAK9161419.1"/>
    <property type="molecule type" value="Genomic_DNA"/>
</dbReference>
<dbReference type="InterPro" id="IPR044817">
    <property type="entry name" value="SBP-like"/>
</dbReference>
<feature type="region of interest" description="Disordered" evidence="5">
    <location>
        <begin position="1"/>
        <end position="38"/>
    </location>
</feature>
<evidence type="ECO:0000256" key="2">
    <source>
        <dbReference type="ARBA" id="ARBA00022771"/>
    </source>
</evidence>
<evidence type="ECO:0000256" key="3">
    <source>
        <dbReference type="ARBA" id="ARBA00022833"/>
    </source>
</evidence>
<keyword evidence="6" id="KW-0472">Membrane</keyword>
<dbReference type="Gene3D" id="4.10.1100.10">
    <property type="entry name" value="Transcription factor, SBP-box domain"/>
    <property type="match status" value="1"/>
</dbReference>
<evidence type="ECO:0000256" key="6">
    <source>
        <dbReference type="SAM" id="Phobius"/>
    </source>
</evidence>
<dbReference type="GO" id="GO:0005634">
    <property type="term" value="C:nucleus"/>
    <property type="evidence" value="ECO:0007669"/>
    <property type="project" value="InterPro"/>
</dbReference>
<sequence>MSAQQPPQPSHPPPHAAAQPQPQPRPPTPSGMDVPGDIDAASAVWDWGNLLDFAIDDQLDLTWSPGGAAAGDDLGSVDVAAAEEVVGRVRKRDPRLTCENFLAGRVPCACPELDEMAEAAAAEVEAAKKRARTAARGGGLRCQVPGCEADISGLKGYHKRHRVCLHCAYATSVFLDGQEKRYCQQCGKFHTLPNFDEGKRSCRRKLEHHNKRRRRKPKEAKDLCNDEAQTYQSPHQNSGSDEVEKDSLCVSNHTGNEVLESEDGHASPVSVPPSSQNIQSDVSFGASAGALRESRKDDSKYTLSPSYCDNKSAYSSVCPTGRISFKLYDWNPAEFPRRLRLQIFQWLASMPVELEGYVRPGCTILTVFITMPPFMWKKLQEEGASYIMKFIGSPEGLLFGRGPMIVYLNDMKFRALKGGVSLMNVNMKSQAPRLHYVHPNCFEAGKPVEFVACGSSLLQPKFRLLVSFCGRYLAYDHCLAISHGKAEFCPTTKEDAERSSDHQLYKVYIPKTEKNLFGPAFVEVENESGLSNFIPILFGDRQTCHEMQMVQQIFNRSLPSRDSEHAFPEVKQASCEESVLRQTSMSELLLDIAWLIKEPRLEHMNEFVSSLQIQRLNCVLDFLVQNECTILLEKLLRYSKFITSAEKLCNSTCEINDVELYQQLIRRATNIVHQRFPHVVSVIMHSGLTVLEGNDLCHDCSEKDLLYVAPTCNQDNETMMERKFGSASTSSLQETNEKSPLINKQVVMDVNCQSRSFLPVHVRRQKSCGVIFSSSKSRPIMLLVAATVVCVGMCVVVLHSHRVGEFAVAVRRISRRKVTLGGTNALGRALMRSF</sequence>
<dbReference type="Proteomes" id="UP001420932">
    <property type="component" value="Unassembled WGS sequence"/>
</dbReference>
<evidence type="ECO:0000256" key="1">
    <source>
        <dbReference type="ARBA" id="ARBA00022723"/>
    </source>
</evidence>
<evidence type="ECO:0000313" key="8">
    <source>
        <dbReference type="EMBL" id="KAK9161419.1"/>
    </source>
</evidence>
<feature type="compositionally biased region" description="Pro residues" evidence="5">
    <location>
        <begin position="1"/>
        <end position="29"/>
    </location>
</feature>
<feature type="region of interest" description="Disordered" evidence="5">
    <location>
        <begin position="258"/>
        <end position="281"/>
    </location>
</feature>
<dbReference type="InterPro" id="IPR004333">
    <property type="entry name" value="SBP_dom"/>
</dbReference>
<feature type="domain" description="SBP-type" evidence="7">
    <location>
        <begin position="139"/>
        <end position="216"/>
    </location>
</feature>